<keyword evidence="5" id="KW-0808">Transferase</keyword>
<keyword evidence="4" id="KW-0597">Phosphoprotein</keyword>
<dbReference type="OrthoDB" id="9809329at2"/>
<gene>
    <name evidence="12" type="ORF">E4O86_03375</name>
</gene>
<keyword evidence="10" id="KW-0472">Membrane</keyword>
<evidence type="ECO:0000256" key="8">
    <source>
        <dbReference type="ARBA" id="ARBA00022989"/>
    </source>
</evidence>
<proteinExistence type="predicted"/>
<comment type="caution">
    <text evidence="12">The sequence shown here is derived from an EMBL/GenBank/DDBJ whole genome shotgun (WGS) entry which is preliminary data.</text>
</comment>
<keyword evidence="9" id="KW-0902">Two-component regulatory system</keyword>
<dbReference type="InterPro" id="IPR004358">
    <property type="entry name" value="Sig_transdc_His_kin-like_C"/>
</dbReference>
<evidence type="ECO:0000256" key="5">
    <source>
        <dbReference type="ARBA" id="ARBA00022679"/>
    </source>
</evidence>
<keyword evidence="7 12" id="KW-0418">Kinase</keyword>
<evidence type="ECO:0000256" key="10">
    <source>
        <dbReference type="ARBA" id="ARBA00023136"/>
    </source>
</evidence>
<keyword evidence="13" id="KW-1185">Reference proteome</keyword>
<dbReference type="PANTHER" id="PTHR45436:SF15">
    <property type="entry name" value="SENSOR HISTIDINE KINASE CUSS"/>
    <property type="match status" value="1"/>
</dbReference>
<evidence type="ECO:0000256" key="3">
    <source>
        <dbReference type="ARBA" id="ARBA00012438"/>
    </source>
</evidence>
<dbReference type="AlphaFoldDB" id="A0A964WS99"/>
<dbReference type="InterPro" id="IPR036890">
    <property type="entry name" value="HATPase_C_sf"/>
</dbReference>
<sequence length="171" mass="18219">MLRKRLVDQMLDLSHATALEIDANTRADLRAIASDVAADLTPLAVSRGRSNMFKDAGATEVHGDADAIGRALRNVVENAVSHTPPRTVVEVVAGPDRQCSVRDHGPGIPAAQRRAVLERFYRLDKSRTEGAGLGLAIASTIMELHGGEIRLEDAPGGGALVRLIFPDASRP</sequence>
<dbReference type="PANTHER" id="PTHR45436">
    <property type="entry name" value="SENSOR HISTIDINE KINASE YKOH"/>
    <property type="match status" value="1"/>
</dbReference>
<organism evidence="12 13">
    <name type="scientific">Propylenella binzhouense</name>
    <dbReference type="NCBI Taxonomy" id="2555902"/>
    <lineage>
        <taxon>Bacteria</taxon>
        <taxon>Pseudomonadati</taxon>
        <taxon>Pseudomonadota</taxon>
        <taxon>Alphaproteobacteria</taxon>
        <taxon>Hyphomicrobiales</taxon>
        <taxon>Propylenellaceae</taxon>
        <taxon>Propylenella</taxon>
    </lineage>
</organism>
<accession>A0A964WS99</accession>
<name>A0A964WS99_9HYPH</name>
<dbReference type="SMART" id="SM00387">
    <property type="entry name" value="HATPase_c"/>
    <property type="match status" value="1"/>
</dbReference>
<dbReference type="GO" id="GO:0004673">
    <property type="term" value="F:protein histidine kinase activity"/>
    <property type="evidence" value="ECO:0007669"/>
    <property type="project" value="UniProtKB-EC"/>
</dbReference>
<evidence type="ECO:0000313" key="12">
    <source>
        <dbReference type="EMBL" id="MYZ46759.1"/>
    </source>
</evidence>
<dbReference type="PROSITE" id="PS50109">
    <property type="entry name" value="HIS_KIN"/>
    <property type="match status" value="1"/>
</dbReference>
<comment type="subcellular location">
    <subcellularLocation>
        <location evidence="2">Membrane</location>
        <topology evidence="2">Multi-pass membrane protein</topology>
    </subcellularLocation>
</comment>
<dbReference type="EC" id="2.7.13.3" evidence="3"/>
<evidence type="ECO:0000256" key="1">
    <source>
        <dbReference type="ARBA" id="ARBA00000085"/>
    </source>
</evidence>
<keyword evidence="8" id="KW-1133">Transmembrane helix</keyword>
<evidence type="ECO:0000259" key="11">
    <source>
        <dbReference type="PROSITE" id="PS50109"/>
    </source>
</evidence>
<dbReference type="InterPro" id="IPR005467">
    <property type="entry name" value="His_kinase_dom"/>
</dbReference>
<dbReference type="PRINTS" id="PR00344">
    <property type="entry name" value="BCTRLSENSOR"/>
</dbReference>
<dbReference type="Pfam" id="PF02518">
    <property type="entry name" value="HATPase_c"/>
    <property type="match status" value="1"/>
</dbReference>
<evidence type="ECO:0000256" key="7">
    <source>
        <dbReference type="ARBA" id="ARBA00022777"/>
    </source>
</evidence>
<dbReference type="EMBL" id="SPKJ01000006">
    <property type="protein sequence ID" value="MYZ46759.1"/>
    <property type="molecule type" value="Genomic_DNA"/>
</dbReference>
<dbReference type="Proteomes" id="UP000773614">
    <property type="component" value="Unassembled WGS sequence"/>
</dbReference>
<evidence type="ECO:0000313" key="13">
    <source>
        <dbReference type="Proteomes" id="UP000773614"/>
    </source>
</evidence>
<protein>
    <recommendedName>
        <fullName evidence="3">histidine kinase</fullName>
        <ecNumber evidence="3">2.7.13.3</ecNumber>
    </recommendedName>
</protein>
<dbReference type="GO" id="GO:0000160">
    <property type="term" value="P:phosphorelay signal transduction system"/>
    <property type="evidence" value="ECO:0007669"/>
    <property type="project" value="UniProtKB-KW"/>
</dbReference>
<dbReference type="InterPro" id="IPR050428">
    <property type="entry name" value="TCS_sensor_his_kinase"/>
</dbReference>
<evidence type="ECO:0000256" key="9">
    <source>
        <dbReference type="ARBA" id="ARBA00023012"/>
    </source>
</evidence>
<dbReference type="SUPFAM" id="SSF55874">
    <property type="entry name" value="ATPase domain of HSP90 chaperone/DNA topoisomerase II/histidine kinase"/>
    <property type="match status" value="1"/>
</dbReference>
<keyword evidence="6" id="KW-0812">Transmembrane</keyword>
<reference evidence="12" key="1">
    <citation type="submission" date="2019-03" db="EMBL/GenBank/DDBJ databases">
        <title>Afifella sp. nov., isolated from activated sludge.</title>
        <authorList>
            <person name="Li Q."/>
            <person name="Liu Y."/>
        </authorList>
    </citation>
    <scope>NUCLEOTIDE SEQUENCE</scope>
    <source>
        <strain evidence="12">L72</strain>
    </source>
</reference>
<dbReference type="Gene3D" id="3.30.565.10">
    <property type="entry name" value="Histidine kinase-like ATPase, C-terminal domain"/>
    <property type="match status" value="1"/>
</dbReference>
<dbReference type="InterPro" id="IPR003594">
    <property type="entry name" value="HATPase_dom"/>
</dbReference>
<dbReference type="CDD" id="cd00075">
    <property type="entry name" value="HATPase"/>
    <property type="match status" value="1"/>
</dbReference>
<evidence type="ECO:0000256" key="6">
    <source>
        <dbReference type="ARBA" id="ARBA00022692"/>
    </source>
</evidence>
<comment type="catalytic activity">
    <reaction evidence="1">
        <text>ATP + protein L-histidine = ADP + protein N-phospho-L-histidine.</text>
        <dbReference type="EC" id="2.7.13.3"/>
    </reaction>
</comment>
<evidence type="ECO:0000256" key="4">
    <source>
        <dbReference type="ARBA" id="ARBA00022553"/>
    </source>
</evidence>
<evidence type="ECO:0000256" key="2">
    <source>
        <dbReference type="ARBA" id="ARBA00004141"/>
    </source>
</evidence>
<dbReference type="GO" id="GO:0005886">
    <property type="term" value="C:plasma membrane"/>
    <property type="evidence" value="ECO:0007669"/>
    <property type="project" value="TreeGrafter"/>
</dbReference>
<feature type="domain" description="Histidine kinase" evidence="11">
    <location>
        <begin position="1"/>
        <end position="169"/>
    </location>
</feature>